<protein>
    <recommendedName>
        <fullName evidence="4">NADP-dependent oxidoreductase domain-containing protein</fullName>
    </recommendedName>
</protein>
<sequence length="401" mass="44904">MYPQISVQEFCKAKGILVTAYSPFGAGMKELIDHPTLKDIGSRIDYSPTQVIMGWLLKKGLAVIPKSATVNRMLQNLKYADISAEDEAQIDGIHKAPGMHRMSWGHLCVDGNIFGWWYEQLGWPLRDGGFQVRSKSANFVLDHTLLNKYPGVNMDAARRGRRSLISKLETYLVSCAGITFEDLSAIWSALMFVGPYLTPLYLWARALFSLTRVAEDLVQDQPNIVAIDNRTIDTDSFVPEDDFPHVPPAPSLPPQCSPRRPIVNSWDFADPKRTVYKLIKRYRSNESDDADSFHWFEDIGSSRFLARPPQLPSNQISPGDVYMYRPSRNASRDAVVMWVRSGADRWLQATTGRKHPGKPGYFLALLSNMEPAWVQKVDVAEGSGDGSGVARGLLSFQYASA</sequence>
<dbReference type="InterPro" id="IPR023210">
    <property type="entry name" value="NADP_OxRdtase_dom"/>
</dbReference>
<reference evidence="5 6" key="1">
    <citation type="submission" date="2018-11" db="EMBL/GenBank/DDBJ databases">
        <title>Genome assembly of Steccherinum ochraceum LE-BIN_3174, the white-rot fungus of the Steccherinaceae family (The Residual Polyporoid clade, Polyporales, Basidiomycota).</title>
        <authorList>
            <person name="Fedorova T.V."/>
            <person name="Glazunova O.A."/>
            <person name="Landesman E.O."/>
            <person name="Moiseenko K.V."/>
            <person name="Psurtseva N.V."/>
            <person name="Savinova O.S."/>
            <person name="Shakhova N.V."/>
            <person name="Tyazhelova T.V."/>
            <person name="Vasina D.V."/>
        </authorList>
    </citation>
    <scope>NUCLEOTIDE SEQUENCE [LARGE SCALE GENOMIC DNA]</scope>
    <source>
        <strain evidence="5 6">LE-BIN_3174</strain>
    </source>
</reference>
<proteinExistence type="inferred from homology"/>
<evidence type="ECO:0000256" key="2">
    <source>
        <dbReference type="ARBA" id="ARBA00022857"/>
    </source>
</evidence>
<dbReference type="InterPro" id="IPR020471">
    <property type="entry name" value="AKR"/>
</dbReference>
<dbReference type="EMBL" id="RWJN01000003">
    <property type="protein sequence ID" value="TCD71731.1"/>
    <property type="molecule type" value="Genomic_DNA"/>
</dbReference>
<dbReference type="PANTHER" id="PTHR43827">
    <property type="entry name" value="2,5-DIKETO-D-GLUCONIC ACID REDUCTASE"/>
    <property type="match status" value="1"/>
</dbReference>
<keyword evidence="6" id="KW-1185">Reference proteome</keyword>
<dbReference type="AlphaFoldDB" id="A0A4R0RS99"/>
<name>A0A4R0RS99_9APHY</name>
<keyword evidence="2" id="KW-0521">NADP</keyword>
<evidence type="ECO:0000313" key="6">
    <source>
        <dbReference type="Proteomes" id="UP000292702"/>
    </source>
</evidence>
<dbReference type="Gene3D" id="3.20.20.100">
    <property type="entry name" value="NADP-dependent oxidoreductase domain"/>
    <property type="match status" value="1"/>
</dbReference>
<dbReference type="STRING" id="92696.A0A4R0RS99"/>
<evidence type="ECO:0000256" key="1">
    <source>
        <dbReference type="ARBA" id="ARBA00007905"/>
    </source>
</evidence>
<evidence type="ECO:0000259" key="4">
    <source>
        <dbReference type="Pfam" id="PF00248"/>
    </source>
</evidence>
<evidence type="ECO:0000313" key="5">
    <source>
        <dbReference type="EMBL" id="TCD71731.1"/>
    </source>
</evidence>
<accession>A0A4R0RS99</accession>
<dbReference type="Proteomes" id="UP000292702">
    <property type="component" value="Unassembled WGS sequence"/>
</dbReference>
<gene>
    <name evidence="5" type="ORF">EIP91_005497</name>
</gene>
<dbReference type="Pfam" id="PF00248">
    <property type="entry name" value="Aldo_ket_red"/>
    <property type="match status" value="1"/>
</dbReference>
<keyword evidence="3" id="KW-0560">Oxidoreductase</keyword>
<comment type="similarity">
    <text evidence="1">Belongs to the aldo/keto reductase family.</text>
</comment>
<dbReference type="SUPFAM" id="SSF51430">
    <property type="entry name" value="NAD(P)-linked oxidoreductase"/>
    <property type="match status" value="1"/>
</dbReference>
<evidence type="ECO:0000256" key="3">
    <source>
        <dbReference type="ARBA" id="ARBA00023002"/>
    </source>
</evidence>
<comment type="caution">
    <text evidence="5">The sequence shown here is derived from an EMBL/GenBank/DDBJ whole genome shotgun (WGS) entry which is preliminary data.</text>
</comment>
<dbReference type="PANTHER" id="PTHR43827:SF3">
    <property type="entry name" value="NADP-DEPENDENT OXIDOREDUCTASE DOMAIN-CONTAINING PROTEIN"/>
    <property type="match status" value="1"/>
</dbReference>
<organism evidence="5 6">
    <name type="scientific">Steccherinum ochraceum</name>
    <dbReference type="NCBI Taxonomy" id="92696"/>
    <lineage>
        <taxon>Eukaryota</taxon>
        <taxon>Fungi</taxon>
        <taxon>Dikarya</taxon>
        <taxon>Basidiomycota</taxon>
        <taxon>Agaricomycotina</taxon>
        <taxon>Agaricomycetes</taxon>
        <taxon>Polyporales</taxon>
        <taxon>Steccherinaceae</taxon>
        <taxon>Steccherinum</taxon>
    </lineage>
</organism>
<feature type="domain" description="NADP-dependent oxidoreductase" evidence="4">
    <location>
        <begin position="7"/>
        <end position="93"/>
    </location>
</feature>
<dbReference type="GO" id="GO:0016616">
    <property type="term" value="F:oxidoreductase activity, acting on the CH-OH group of donors, NAD or NADP as acceptor"/>
    <property type="evidence" value="ECO:0007669"/>
    <property type="project" value="UniProtKB-ARBA"/>
</dbReference>
<dbReference type="InterPro" id="IPR036812">
    <property type="entry name" value="NAD(P)_OxRdtase_dom_sf"/>
</dbReference>